<protein>
    <recommendedName>
        <fullName evidence="5">Glycine zipper domain-containing protein</fullName>
    </recommendedName>
</protein>
<accession>A0ABY3N0K6</accession>
<dbReference type="RefSeq" id="WP_101343159.1">
    <property type="nucleotide sequence ID" value="NZ_PJAI02000001.1"/>
</dbReference>
<gene>
    <name evidence="3" type="ORF">CWS31_000240</name>
</gene>
<feature type="region of interest" description="Disordered" evidence="1">
    <location>
        <begin position="123"/>
        <end position="148"/>
    </location>
</feature>
<feature type="compositionally biased region" description="Low complexity" evidence="1">
    <location>
        <begin position="135"/>
        <end position="144"/>
    </location>
</feature>
<name>A0ABY3N0K6_9GAMM</name>
<feature type="signal peptide" evidence="2">
    <location>
        <begin position="1"/>
        <end position="23"/>
    </location>
</feature>
<keyword evidence="2" id="KW-0732">Signal</keyword>
<evidence type="ECO:0000256" key="2">
    <source>
        <dbReference type="SAM" id="SignalP"/>
    </source>
</evidence>
<sequence>MKNIKMKTIVFMISALTIGNLSAHEYIFPKNGQSAEQQQKDEYACYSWAVSQTGFDPTKVQAAAPVAAPVQQEPQGPSTAGSTVGGAAAGATIAAIGGHDTGNGAAKGAAIGFLAGRIRHREEAAHEQAEEQQAEQKAAQAQKASNAQVTDYNKARNVCLEAKGYTVSN</sequence>
<keyword evidence="4" id="KW-1185">Reference proteome</keyword>
<organism evidence="3 4">
    <name type="scientific">Colwellia echini</name>
    <dbReference type="NCBI Taxonomy" id="1982103"/>
    <lineage>
        <taxon>Bacteria</taxon>
        <taxon>Pseudomonadati</taxon>
        <taxon>Pseudomonadota</taxon>
        <taxon>Gammaproteobacteria</taxon>
        <taxon>Alteromonadales</taxon>
        <taxon>Colwelliaceae</taxon>
        <taxon>Colwellia</taxon>
    </lineage>
</organism>
<feature type="chain" id="PRO_5045503536" description="Glycine zipper domain-containing protein" evidence="2">
    <location>
        <begin position="24"/>
        <end position="169"/>
    </location>
</feature>
<comment type="caution">
    <text evidence="3">The sequence shown here is derived from an EMBL/GenBank/DDBJ whole genome shotgun (WGS) entry which is preliminary data.</text>
</comment>
<evidence type="ECO:0000313" key="3">
    <source>
        <dbReference type="EMBL" id="TYK67009.1"/>
    </source>
</evidence>
<evidence type="ECO:0000313" key="4">
    <source>
        <dbReference type="Proteomes" id="UP000815846"/>
    </source>
</evidence>
<dbReference type="Proteomes" id="UP000815846">
    <property type="component" value="Unassembled WGS sequence"/>
</dbReference>
<evidence type="ECO:0000256" key="1">
    <source>
        <dbReference type="SAM" id="MobiDB-lite"/>
    </source>
</evidence>
<dbReference type="EMBL" id="PJAI02000001">
    <property type="protein sequence ID" value="TYK67009.1"/>
    <property type="molecule type" value="Genomic_DNA"/>
</dbReference>
<evidence type="ECO:0008006" key="5">
    <source>
        <dbReference type="Google" id="ProtNLM"/>
    </source>
</evidence>
<reference evidence="3 4" key="1">
    <citation type="submission" date="2019-08" db="EMBL/GenBank/DDBJ databases">
        <title>Microbe sample from Colwellia echini.</title>
        <authorList>
            <person name="Christiansen L."/>
            <person name="Pathiraja D."/>
            <person name="Schultz-Johansen M."/>
            <person name="Choi I.-G."/>
            <person name="Stougaard P."/>
        </authorList>
    </citation>
    <scope>NUCLEOTIDE SEQUENCE [LARGE SCALE GENOMIC DNA]</scope>
    <source>
        <strain evidence="3 4">A3</strain>
    </source>
</reference>
<proteinExistence type="predicted"/>